<evidence type="ECO:0000256" key="2">
    <source>
        <dbReference type="PROSITE-ProRule" id="PRU00409"/>
    </source>
</evidence>
<protein>
    <submittedName>
        <fullName evidence="4">ATP-grasp domain-containing protein</fullName>
    </submittedName>
</protein>
<evidence type="ECO:0000256" key="1">
    <source>
        <dbReference type="ARBA" id="ARBA00023211"/>
    </source>
</evidence>
<keyword evidence="1" id="KW-0464">Manganese</keyword>
<organism evidence="4 5">
    <name type="scientific">Halomonas casei</name>
    <dbReference type="NCBI Taxonomy" id="2742613"/>
    <lineage>
        <taxon>Bacteria</taxon>
        <taxon>Pseudomonadati</taxon>
        <taxon>Pseudomonadota</taxon>
        <taxon>Gammaproteobacteria</taxon>
        <taxon>Oceanospirillales</taxon>
        <taxon>Halomonadaceae</taxon>
        <taxon>Halomonas</taxon>
    </lineage>
</organism>
<comment type="caution">
    <text evidence="4">The sequence shown here is derived from an EMBL/GenBank/DDBJ whole genome shotgun (WGS) entry which is preliminary data.</text>
</comment>
<dbReference type="PROSITE" id="PS50975">
    <property type="entry name" value="ATP_GRASP"/>
    <property type="match status" value="1"/>
</dbReference>
<dbReference type="Pfam" id="PF02955">
    <property type="entry name" value="GSH-S_ATP"/>
    <property type="match status" value="1"/>
</dbReference>
<proteinExistence type="predicted"/>
<keyword evidence="2" id="KW-0547">Nucleotide-binding</keyword>
<dbReference type="InterPro" id="IPR004218">
    <property type="entry name" value="GSHS_ATP-bd"/>
</dbReference>
<dbReference type="SUPFAM" id="SSF56059">
    <property type="entry name" value="Glutathione synthetase ATP-binding domain-like"/>
    <property type="match status" value="1"/>
</dbReference>
<evidence type="ECO:0000313" key="4">
    <source>
        <dbReference type="EMBL" id="MBE0398962.1"/>
    </source>
</evidence>
<evidence type="ECO:0000259" key="3">
    <source>
        <dbReference type="PROSITE" id="PS50975"/>
    </source>
</evidence>
<dbReference type="EMBL" id="RRZD01000002">
    <property type="protein sequence ID" value="MBE0398962.1"/>
    <property type="molecule type" value="Genomic_DNA"/>
</dbReference>
<dbReference type="InterPro" id="IPR011761">
    <property type="entry name" value="ATP-grasp"/>
</dbReference>
<keyword evidence="5" id="KW-1185">Reference proteome</keyword>
<keyword evidence="2" id="KW-0067">ATP-binding</keyword>
<sequence length="290" mass="31495">MTDVNGLSYTFNNGYVNTIRKSTNCVLRNKMATKVILGAEKIPVPTGFMLPVASKAAIKCFVQDMGYPVCIKPVSGKGGKGVFPSLNSEVSVDKALNFLENKTKYILLEESLTGFDARVITVAGKVVAASLRLPANVLGDGTNSIAQLIEDKVKLRLENKIQRARSLKIDHEVIHSLDMQGLTPESIVEAGVFVKLRNNSNLSTGGESVNITDKLSKSTIEAVEKAVSVFPDLVLCGVDVMFEKDPRYESSDFKVIELNRAPGIRGHYYPNEGDSIDVALLLVDSLFGVK</sequence>
<dbReference type="Proteomes" id="UP001645039">
    <property type="component" value="Unassembled WGS sequence"/>
</dbReference>
<dbReference type="PANTHER" id="PTHR21621:SF0">
    <property type="entry name" value="BETA-CITRYLGLUTAMATE SYNTHASE B-RELATED"/>
    <property type="match status" value="1"/>
</dbReference>
<evidence type="ECO:0000313" key="5">
    <source>
        <dbReference type="Proteomes" id="UP001645039"/>
    </source>
</evidence>
<dbReference type="RefSeq" id="WP_192535875.1">
    <property type="nucleotide sequence ID" value="NZ_RRZD01000002.1"/>
</dbReference>
<accession>A0ABR9EZI6</accession>
<dbReference type="Gene3D" id="3.30.470.20">
    <property type="entry name" value="ATP-grasp fold, B domain"/>
    <property type="match status" value="2"/>
</dbReference>
<gene>
    <name evidence="4" type="ORF">EI168_02415</name>
</gene>
<dbReference type="PANTHER" id="PTHR21621">
    <property type="entry name" value="RIBOSOMAL PROTEIN S6 MODIFICATION PROTEIN"/>
    <property type="match status" value="1"/>
</dbReference>
<name>A0ABR9EZI6_9GAMM</name>
<feature type="domain" description="ATP-grasp" evidence="3">
    <location>
        <begin position="34"/>
        <end position="287"/>
    </location>
</feature>
<reference evidence="4 5" key="1">
    <citation type="submission" date="2020-07" db="EMBL/GenBank/DDBJ databases">
        <title>Halophilic bacteria isolated from french cheeses.</title>
        <authorList>
            <person name="Kothe C.I."/>
            <person name="Farah-Kraiem B."/>
            <person name="Renault P."/>
            <person name="Dridi B."/>
        </authorList>
    </citation>
    <scope>NUCLEOTIDE SEQUENCE [LARGE SCALE GENOMIC DNA]</scope>
    <source>
        <strain evidence="4 5">FME1</strain>
    </source>
</reference>